<dbReference type="EMBL" id="QZKI01000130">
    <property type="protein sequence ID" value="RJP65106.1"/>
    <property type="molecule type" value="Genomic_DNA"/>
</dbReference>
<dbReference type="InterPro" id="IPR045079">
    <property type="entry name" value="Oxoprolinase-like"/>
</dbReference>
<evidence type="ECO:0000313" key="3">
    <source>
        <dbReference type="Proteomes" id="UP000285961"/>
    </source>
</evidence>
<sequence length="744" mass="82842">MPEAHRKFGVERPPIGWEGKRLREMLEESERAFEETGRYCGIERLSLKESDPIRYEKIFAKLRGGLVNARETAMNISASPIVKEVGELCFAFYTPEGDSVALSTGIIVHVHTMSDAIKFMIWHDYEHNPCVSPGDIFTNNDPDIGDVHNADVQTFVPVFWKKELIGWAGGVTHVIDIGAATPGSVPVGPTSRYEDGLQLTALKIGEEDTVYRDHELRCERAVRTPMYWKLDERTRIAGCHMIRDAVETIVADEGLDTFKRFMREVIEEGRRAFIDRIKELTIPGRYAASSFFANQYKNEPGLPPHAQVDTVMHAPTVVTISSGGEFHLSMDGASPWGYHSSNCTPSAMQGALWVLLSQTVMPNDKVNGGAYLATRSFFPPGTWANPQNLAVSTGAAWGFLIPAFTGLFRLLARAFWARGYHEEVMASYGMTMNALQGGGTNHLGKPCSILNFEISTVGGGACAVKDGLDYAAAMWNPEGDMADVEIWEILEPMLYLGRRVKPNTAGPGKYRGGSGFESLRMVWKTVDLVLQNAGDGILFSSAGIFGGYPAAAGYRHNVHETDLIERAGAGKPYPVREYDPEHSELKGLVKGKHCFDKRTVTYPHPFKQGDLYLSWLRGGGGLGDSLERDPKLVEKDVNQGFLLPRYAAKIYGVKLIEDSAGSHCVDWEGTQELRKEMRKTRAQRSVPTRDYIASERRRVREARLVDPIKQCYNSCMKLSPQWAKQYREFWDLPSDFAFSLGDGL</sequence>
<protein>
    <submittedName>
        <fullName evidence="2">Acetone carboxylase subunit alpha</fullName>
    </submittedName>
</protein>
<feature type="domain" description="Hydantoinase B/oxoprolinase" evidence="1">
    <location>
        <begin position="51"/>
        <end position="624"/>
    </location>
</feature>
<dbReference type="Pfam" id="PF02538">
    <property type="entry name" value="Hydantoinase_B"/>
    <property type="match status" value="1"/>
</dbReference>
<evidence type="ECO:0000259" key="1">
    <source>
        <dbReference type="Pfam" id="PF02538"/>
    </source>
</evidence>
<gene>
    <name evidence="2" type="ORF">C4532_18035</name>
</gene>
<dbReference type="Proteomes" id="UP000285961">
    <property type="component" value="Unassembled WGS sequence"/>
</dbReference>
<dbReference type="PANTHER" id="PTHR11365">
    <property type="entry name" value="5-OXOPROLINASE RELATED"/>
    <property type="match status" value="1"/>
</dbReference>
<dbReference type="GO" id="GO:0006749">
    <property type="term" value="P:glutathione metabolic process"/>
    <property type="evidence" value="ECO:0007669"/>
    <property type="project" value="TreeGrafter"/>
</dbReference>
<dbReference type="AlphaFoldDB" id="A0A419EPR1"/>
<comment type="caution">
    <text evidence="2">The sequence shown here is derived from an EMBL/GenBank/DDBJ whole genome shotgun (WGS) entry which is preliminary data.</text>
</comment>
<dbReference type="PANTHER" id="PTHR11365:SF23">
    <property type="entry name" value="HYPOTHETICAL 5-OXOPROLINASE (EUROFUNG)-RELATED"/>
    <property type="match status" value="1"/>
</dbReference>
<organism evidence="2 3">
    <name type="scientific">Candidatus Abyssobacteria bacterium SURF_17</name>
    <dbReference type="NCBI Taxonomy" id="2093361"/>
    <lineage>
        <taxon>Bacteria</taxon>
        <taxon>Pseudomonadati</taxon>
        <taxon>Candidatus Hydrogenedentota</taxon>
        <taxon>Candidatus Abyssobacteria</taxon>
    </lineage>
</organism>
<dbReference type="GO" id="GO:0005829">
    <property type="term" value="C:cytosol"/>
    <property type="evidence" value="ECO:0007669"/>
    <property type="project" value="TreeGrafter"/>
</dbReference>
<reference evidence="2 3" key="1">
    <citation type="journal article" date="2017" name="ISME J.">
        <title>Energy and carbon metabolisms in a deep terrestrial subsurface fluid microbial community.</title>
        <authorList>
            <person name="Momper L."/>
            <person name="Jungbluth S.P."/>
            <person name="Lee M.D."/>
            <person name="Amend J.P."/>
        </authorList>
    </citation>
    <scope>NUCLEOTIDE SEQUENCE [LARGE SCALE GENOMIC DNA]</scope>
    <source>
        <strain evidence="2">SURF_17</strain>
    </source>
</reference>
<name>A0A419EPR1_9BACT</name>
<accession>A0A419EPR1</accession>
<evidence type="ECO:0000313" key="2">
    <source>
        <dbReference type="EMBL" id="RJP65106.1"/>
    </source>
</evidence>
<proteinExistence type="predicted"/>
<dbReference type="InterPro" id="IPR003692">
    <property type="entry name" value="Hydantoinase_B"/>
</dbReference>
<dbReference type="GO" id="GO:0017168">
    <property type="term" value="F:5-oxoprolinase (ATP-hydrolyzing) activity"/>
    <property type="evidence" value="ECO:0007669"/>
    <property type="project" value="TreeGrafter"/>
</dbReference>